<proteinExistence type="predicted"/>
<organism evidence="1 2">
    <name type="scientific">Neophaeococcomyces mojaviensis</name>
    <dbReference type="NCBI Taxonomy" id="3383035"/>
    <lineage>
        <taxon>Eukaryota</taxon>
        <taxon>Fungi</taxon>
        <taxon>Dikarya</taxon>
        <taxon>Ascomycota</taxon>
        <taxon>Pezizomycotina</taxon>
        <taxon>Eurotiomycetes</taxon>
        <taxon>Chaetothyriomycetidae</taxon>
        <taxon>Chaetothyriales</taxon>
        <taxon>Chaetothyriales incertae sedis</taxon>
        <taxon>Neophaeococcomyces</taxon>
    </lineage>
</organism>
<accession>A0ACC2ZUV9</accession>
<reference evidence="1" key="1">
    <citation type="submission" date="2022-10" db="EMBL/GenBank/DDBJ databases">
        <title>Culturing micro-colonial fungi from biological soil crusts in the Mojave desert and describing Neophaeococcomyces mojavensis, and introducing the new genera and species Taxawa tesnikishii.</title>
        <authorList>
            <person name="Kurbessoian T."/>
            <person name="Stajich J.E."/>
        </authorList>
    </citation>
    <scope>NUCLEOTIDE SEQUENCE</scope>
    <source>
        <strain evidence="1">JES_112</strain>
    </source>
</reference>
<name>A0ACC2ZUV9_9EURO</name>
<gene>
    <name evidence="1" type="ORF">H2198_009300</name>
</gene>
<keyword evidence="2" id="KW-1185">Reference proteome</keyword>
<comment type="caution">
    <text evidence="1">The sequence shown here is derived from an EMBL/GenBank/DDBJ whole genome shotgun (WGS) entry which is preliminary data.</text>
</comment>
<evidence type="ECO:0000313" key="1">
    <source>
        <dbReference type="EMBL" id="KAJ9651416.1"/>
    </source>
</evidence>
<dbReference type="EMBL" id="JAPDRQ010000258">
    <property type="protein sequence ID" value="KAJ9651416.1"/>
    <property type="molecule type" value="Genomic_DNA"/>
</dbReference>
<evidence type="ECO:0000313" key="2">
    <source>
        <dbReference type="Proteomes" id="UP001172386"/>
    </source>
</evidence>
<sequence>MSETSQLPSSSIGTSFLDLPPEIRLMIYSHLTTASGTVTIFARYSFGQNVSKSTLTLLHLNRLIRNEVEDFFYANQEFTFRSIPAVRNFIEDIGSRRASLIRKIRIDSWLCQRFASEFDESLKECLGRLKGVERVVVEEPCGLKRWRRRRDGNGFPLSAFVVANNWYTGGDFSLGPSGYLILGTWEKFASGKAYVNTKGGGWYWKRGCVLVFVADVTEYDAVVERVEKEDARSWAYQANGGKQPVELPSLNAVREKMMEYTSNEARLEAAKNKAREKRKRRQRQLR</sequence>
<dbReference type="Proteomes" id="UP001172386">
    <property type="component" value="Unassembled WGS sequence"/>
</dbReference>
<protein>
    <submittedName>
        <fullName evidence="1">Uncharacterized protein</fullName>
    </submittedName>
</protein>